<evidence type="ECO:0000313" key="1">
    <source>
        <dbReference type="EMBL" id="KIM26456.1"/>
    </source>
</evidence>
<organism evidence="1 2">
    <name type="scientific">Serendipita vermifera MAFF 305830</name>
    <dbReference type="NCBI Taxonomy" id="933852"/>
    <lineage>
        <taxon>Eukaryota</taxon>
        <taxon>Fungi</taxon>
        <taxon>Dikarya</taxon>
        <taxon>Basidiomycota</taxon>
        <taxon>Agaricomycotina</taxon>
        <taxon>Agaricomycetes</taxon>
        <taxon>Sebacinales</taxon>
        <taxon>Serendipitaceae</taxon>
        <taxon>Serendipita</taxon>
    </lineage>
</organism>
<sequence length="407" mass="46768">MKIPLENRVSCHSYRASATTVAEQASTLEFVGRLEKGRMISKAPIEWIPFDIITLIFIEASKQDNLAPLAIEQVCATWRSHILRTPRAWSYIELDKKSNPGIMLKYLARSELSLIHIRIPRNSFQITDEISHHIFDHASRIHKLEMHASWYFGGGWRVNSLKLLHIVGRTTPHWLFGAFGWEESRLEYLKITPYAFSSSFRATIGHHFAHLQHLIVKEVIGDGNSWPMFVEECCSKLKSLGVVLTGLNHYNKRPLQFPALERLEIEMDGTYVNTVWPFDATTPMLRSYRLMQRRHNNLLVPVVFHTGTERVIHMQTDVPPQLEWYPSLQCLHLSSNTHMPDTVTLKAIHAAARRLCKGFEALYLDDHTGLIVKDGGTFLYCVDEEENESFEVSQGCTHEMPFESGLF</sequence>
<dbReference type="Proteomes" id="UP000054097">
    <property type="component" value="Unassembled WGS sequence"/>
</dbReference>
<accession>A0A0C3B4P6</accession>
<dbReference type="HOGENOM" id="CLU_039336_0_0_1"/>
<dbReference type="OrthoDB" id="2269034at2759"/>
<reference evidence="2" key="2">
    <citation type="submission" date="2015-01" db="EMBL/GenBank/DDBJ databases">
        <title>Evolutionary Origins and Diversification of the Mycorrhizal Mutualists.</title>
        <authorList>
            <consortium name="DOE Joint Genome Institute"/>
            <consortium name="Mycorrhizal Genomics Consortium"/>
            <person name="Kohler A."/>
            <person name="Kuo A."/>
            <person name="Nagy L.G."/>
            <person name="Floudas D."/>
            <person name="Copeland A."/>
            <person name="Barry K.W."/>
            <person name="Cichocki N."/>
            <person name="Veneault-Fourrey C."/>
            <person name="LaButti K."/>
            <person name="Lindquist E.A."/>
            <person name="Lipzen A."/>
            <person name="Lundell T."/>
            <person name="Morin E."/>
            <person name="Murat C."/>
            <person name="Riley R."/>
            <person name="Ohm R."/>
            <person name="Sun H."/>
            <person name="Tunlid A."/>
            <person name="Henrissat B."/>
            <person name="Grigoriev I.V."/>
            <person name="Hibbett D.S."/>
            <person name="Martin F."/>
        </authorList>
    </citation>
    <scope>NUCLEOTIDE SEQUENCE [LARGE SCALE GENOMIC DNA]</scope>
    <source>
        <strain evidence="2">MAFF 305830</strain>
    </source>
</reference>
<reference evidence="1 2" key="1">
    <citation type="submission" date="2014-04" db="EMBL/GenBank/DDBJ databases">
        <authorList>
            <consortium name="DOE Joint Genome Institute"/>
            <person name="Kuo A."/>
            <person name="Zuccaro A."/>
            <person name="Kohler A."/>
            <person name="Nagy L.G."/>
            <person name="Floudas D."/>
            <person name="Copeland A."/>
            <person name="Barry K.W."/>
            <person name="Cichocki N."/>
            <person name="Veneault-Fourrey C."/>
            <person name="LaButti K."/>
            <person name="Lindquist E.A."/>
            <person name="Lipzen A."/>
            <person name="Lundell T."/>
            <person name="Morin E."/>
            <person name="Murat C."/>
            <person name="Sun H."/>
            <person name="Tunlid A."/>
            <person name="Henrissat B."/>
            <person name="Grigoriev I.V."/>
            <person name="Hibbett D.S."/>
            <person name="Martin F."/>
            <person name="Nordberg H.P."/>
            <person name="Cantor M.N."/>
            <person name="Hua S.X."/>
        </authorList>
    </citation>
    <scope>NUCLEOTIDE SEQUENCE [LARGE SCALE GENOMIC DNA]</scope>
    <source>
        <strain evidence="1 2">MAFF 305830</strain>
    </source>
</reference>
<dbReference type="EMBL" id="KN824306">
    <property type="protein sequence ID" value="KIM26456.1"/>
    <property type="molecule type" value="Genomic_DNA"/>
</dbReference>
<evidence type="ECO:0000313" key="2">
    <source>
        <dbReference type="Proteomes" id="UP000054097"/>
    </source>
</evidence>
<dbReference type="SUPFAM" id="SSF52047">
    <property type="entry name" value="RNI-like"/>
    <property type="match status" value="1"/>
</dbReference>
<name>A0A0C3B4P6_SERVB</name>
<evidence type="ECO:0008006" key="3">
    <source>
        <dbReference type="Google" id="ProtNLM"/>
    </source>
</evidence>
<gene>
    <name evidence="1" type="ORF">M408DRAFT_25415</name>
</gene>
<keyword evidence="2" id="KW-1185">Reference proteome</keyword>
<proteinExistence type="predicted"/>
<protein>
    <recommendedName>
        <fullName evidence="3">F-box domain-containing protein</fullName>
    </recommendedName>
</protein>
<dbReference type="AlphaFoldDB" id="A0A0C3B4P6"/>